<comment type="catalytic activity">
    <reaction evidence="12">
        <text>2,5-diamino-6-hydroxy-4-(5-phosphoribosylamino)-pyrimidine + H2O + H(+) = 5-amino-6-(5-phospho-D-ribosylamino)uracil + NH4(+)</text>
        <dbReference type="Rhea" id="RHEA:21868"/>
        <dbReference type="ChEBI" id="CHEBI:15377"/>
        <dbReference type="ChEBI" id="CHEBI:15378"/>
        <dbReference type="ChEBI" id="CHEBI:28938"/>
        <dbReference type="ChEBI" id="CHEBI:58453"/>
        <dbReference type="ChEBI" id="CHEBI:58614"/>
        <dbReference type="EC" id="3.5.4.26"/>
    </reaction>
</comment>
<evidence type="ECO:0000256" key="3">
    <source>
        <dbReference type="ARBA" id="ARBA00004910"/>
    </source>
</evidence>
<accession>A0A1C3UIL0</accession>
<dbReference type="PROSITE" id="PS51747">
    <property type="entry name" value="CYT_DCMP_DEAMINASES_2"/>
    <property type="match status" value="1"/>
</dbReference>
<dbReference type="Gene3D" id="3.40.140.10">
    <property type="entry name" value="Cytidine Deaminase, domain 2"/>
    <property type="match status" value="1"/>
</dbReference>
<dbReference type="GO" id="GO:0008270">
    <property type="term" value="F:zinc ion binding"/>
    <property type="evidence" value="ECO:0007669"/>
    <property type="project" value="InterPro"/>
</dbReference>
<organism evidence="17 18">
    <name type="scientific">Rhizobium hainanense</name>
    <dbReference type="NCBI Taxonomy" id="52131"/>
    <lineage>
        <taxon>Bacteria</taxon>
        <taxon>Pseudomonadati</taxon>
        <taxon>Pseudomonadota</taxon>
        <taxon>Alphaproteobacteria</taxon>
        <taxon>Hyphomicrobiales</taxon>
        <taxon>Rhizobiaceae</taxon>
        <taxon>Rhizobium/Agrobacterium group</taxon>
        <taxon>Rhizobium</taxon>
    </lineage>
</organism>
<keyword evidence="18" id="KW-1185">Reference proteome</keyword>
<dbReference type="InterPro" id="IPR024072">
    <property type="entry name" value="DHFR-like_dom_sf"/>
</dbReference>
<dbReference type="PANTHER" id="PTHR38011:SF7">
    <property type="entry name" value="2,5-DIAMINO-6-RIBOSYLAMINO-4(3H)-PYRIMIDINONE 5'-PHOSPHATE REDUCTASE"/>
    <property type="match status" value="1"/>
</dbReference>
<keyword evidence="8 12" id="KW-0862">Zinc</keyword>
<evidence type="ECO:0000256" key="6">
    <source>
        <dbReference type="ARBA" id="ARBA00022619"/>
    </source>
</evidence>
<comment type="similarity">
    <text evidence="5 12">In the C-terminal section; belongs to the HTP reductase family.</text>
</comment>
<dbReference type="EC" id="1.1.1.193" evidence="12"/>
<keyword evidence="10 12" id="KW-0560">Oxidoreductase</keyword>
<dbReference type="Gene3D" id="3.40.430.10">
    <property type="entry name" value="Dihydrofolate Reductase, subunit A"/>
    <property type="match status" value="1"/>
</dbReference>
<dbReference type="GO" id="GO:0009231">
    <property type="term" value="P:riboflavin biosynthetic process"/>
    <property type="evidence" value="ECO:0007669"/>
    <property type="project" value="UniProtKB-UniPathway"/>
</dbReference>
<feature type="binding site" evidence="15">
    <location>
        <position position="54"/>
    </location>
    <ligand>
        <name>Zn(2+)</name>
        <dbReference type="ChEBI" id="CHEBI:29105"/>
        <note>catalytic</note>
    </ligand>
</feature>
<dbReference type="RefSeq" id="WP_075852223.1">
    <property type="nucleotide sequence ID" value="NZ_FMAC01000002.1"/>
</dbReference>
<comment type="similarity">
    <text evidence="4 12">In the N-terminal section; belongs to the cytidine and deoxycytidylate deaminase family.</text>
</comment>
<keyword evidence="6 12" id="KW-0686">Riboflavin biosynthesis</keyword>
<dbReference type="InterPro" id="IPR002125">
    <property type="entry name" value="CMP_dCMP_dom"/>
</dbReference>
<dbReference type="OrthoDB" id="9800865at2"/>
<dbReference type="Pfam" id="PF01872">
    <property type="entry name" value="RibD_C"/>
    <property type="match status" value="1"/>
</dbReference>
<feature type="binding site" evidence="14">
    <location>
        <position position="208"/>
    </location>
    <ligand>
        <name>substrate</name>
    </ligand>
</feature>
<keyword evidence="12" id="KW-0378">Hydrolase</keyword>
<dbReference type="PANTHER" id="PTHR38011">
    <property type="entry name" value="DIHYDROFOLATE REDUCTASE FAMILY PROTEIN (AFU_ORTHOLOGUE AFUA_8G06820)"/>
    <property type="match status" value="1"/>
</dbReference>
<dbReference type="SUPFAM" id="SSF53597">
    <property type="entry name" value="Dihydrofolate reductase-like"/>
    <property type="match status" value="1"/>
</dbReference>
<evidence type="ECO:0000256" key="13">
    <source>
        <dbReference type="PIRSR" id="PIRSR006769-1"/>
    </source>
</evidence>
<dbReference type="PIRSF" id="PIRSF006769">
    <property type="entry name" value="RibD"/>
    <property type="match status" value="1"/>
</dbReference>
<feature type="binding site" evidence="15">
    <location>
        <position position="88"/>
    </location>
    <ligand>
        <name>Zn(2+)</name>
        <dbReference type="ChEBI" id="CHEBI:29105"/>
        <note>catalytic</note>
    </ligand>
</feature>
<dbReference type="Proteomes" id="UP000186228">
    <property type="component" value="Unassembled WGS sequence"/>
</dbReference>
<dbReference type="Pfam" id="PF00383">
    <property type="entry name" value="dCMP_cyt_deam_1"/>
    <property type="match status" value="1"/>
</dbReference>
<sequence length="369" mass="39192">MTLRPEDERFMAEAIRLSHRHLGLTSTNPSVGCLIVKDGVILGSGVTAIGGRPHAEPQALAEAGEAARGATAYVTLEPCSHYGKTPPCAEALIAYGVARVVISVTDPDQRVSGRGITMLREAGIEVDTGILETEGRRSLAGYLMRQTRNRPYVTLKLAISADGMIGKTGEGQIRITGDAARAQVQMLRAESDAILVGIGTAISDDPELTCRLPGLEDRSPLRIVIDDELQLPLGSKLVRTARQYPVIAVAGHPPSFDDNTDAAFLGRRATLDAAGVEVLQSNSSEPGELLEALGTRGISSLLVEGGAKTARRFLDAGLVDRILLFQGPADIGEGGIESPVLKSNIPADFMHVGESRFGDDLCDEYERGF</sequence>
<evidence type="ECO:0000256" key="12">
    <source>
        <dbReference type="PIRNR" id="PIRNR006769"/>
    </source>
</evidence>
<feature type="binding site" evidence="14">
    <location>
        <position position="188"/>
    </location>
    <ligand>
        <name>substrate</name>
    </ligand>
</feature>
<dbReference type="InterPro" id="IPR004794">
    <property type="entry name" value="Eubact_RibD"/>
</dbReference>
<dbReference type="InterPro" id="IPR050765">
    <property type="entry name" value="Riboflavin_Biosynth_HTPR"/>
</dbReference>
<comment type="pathway">
    <text evidence="3 12">Cofactor biosynthesis; riboflavin biosynthesis; 5-amino-6-(D-ribitylamino)uracil from GTP: step 3/4.</text>
</comment>
<evidence type="ECO:0000256" key="9">
    <source>
        <dbReference type="ARBA" id="ARBA00022857"/>
    </source>
</evidence>
<dbReference type="InterPro" id="IPR002734">
    <property type="entry name" value="RibDG_C"/>
</dbReference>
<evidence type="ECO:0000256" key="1">
    <source>
        <dbReference type="ARBA" id="ARBA00002151"/>
    </source>
</evidence>
<feature type="binding site" evidence="14">
    <location>
        <position position="304"/>
    </location>
    <ligand>
        <name>substrate</name>
    </ligand>
</feature>
<comment type="catalytic activity">
    <reaction evidence="12">
        <text>5-amino-6-(5-phospho-D-ribitylamino)uracil + NADP(+) = 5-amino-6-(5-phospho-D-ribosylamino)uracil + NADPH + H(+)</text>
        <dbReference type="Rhea" id="RHEA:17845"/>
        <dbReference type="ChEBI" id="CHEBI:15378"/>
        <dbReference type="ChEBI" id="CHEBI:57783"/>
        <dbReference type="ChEBI" id="CHEBI:58349"/>
        <dbReference type="ChEBI" id="CHEBI:58421"/>
        <dbReference type="ChEBI" id="CHEBI:58453"/>
        <dbReference type="EC" id="1.1.1.193"/>
    </reaction>
</comment>
<evidence type="ECO:0000256" key="10">
    <source>
        <dbReference type="ARBA" id="ARBA00023002"/>
    </source>
</evidence>
<dbReference type="GO" id="GO:0008835">
    <property type="term" value="F:diaminohydroxyphosphoribosylaminopyrimidine deaminase activity"/>
    <property type="evidence" value="ECO:0007669"/>
    <property type="project" value="UniProtKB-EC"/>
</dbReference>
<gene>
    <name evidence="17" type="ORF">GA0061100_102342</name>
</gene>
<evidence type="ECO:0000256" key="7">
    <source>
        <dbReference type="ARBA" id="ARBA00022723"/>
    </source>
</evidence>
<feature type="active site" description="Proton donor" evidence="13">
    <location>
        <position position="56"/>
    </location>
</feature>
<feature type="binding site" evidence="14">
    <location>
        <position position="204"/>
    </location>
    <ligand>
        <name>NADP(+)</name>
        <dbReference type="ChEBI" id="CHEBI:58349"/>
    </ligand>
</feature>
<feature type="domain" description="CMP/dCMP-type deaminase" evidence="16">
    <location>
        <begin position="5"/>
        <end position="127"/>
    </location>
</feature>
<evidence type="ECO:0000256" key="11">
    <source>
        <dbReference type="ARBA" id="ARBA00023268"/>
    </source>
</evidence>
<evidence type="ECO:0000313" key="18">
    <source>
        <dbReference type="Proteomes" id="UP000186228"/>
    </source>
</evidence>
<evidence type="ECO:0000259" key="16">
    <source>
        <dbReference type="PROSITE" id="PS51747"/>
    </source>
</evidence>
<feature type="binding site" evidence="15">
    <location>
        <position position="79"/>
    </location>
    <ligand>
        <name>Zn(2+)</name>
        <dbReference type="ChEBI" id="CHEBI:29105"/>
        <note>catalytic</note>
    </ligand>
</feature>
<evidence type="ECO:0000256" key="4">
    <source>
        <dbReference type="ARBA" id="ARBA00005259"/>
    </source>
</evidence>
<keyword evidence="11" id="KW-0511">Multifunctional enzyme</keyword>
<dbReference type="UniPathway" id="UPA00275">
    <property type="reaction ID" value="UER00401"/>
</dbReference>
<dbReference type="PROSITE" id="PS00903">
    <property type="entry name" value="CYT_DCMP_DEAMINASES_1"/>
    <property type="match status" value="1"/>
</dbReference>
<evidence type="ECO:0000256" key="8">
    <source>
        <dbReference type="ARBA" id="ARBA00022833"/>
    </source>
</evidence>
<reference evidence="18" key="1">
    <citation type="submission" date="2016-08" db="EMBL/GenBank/DDBJ databases">
        <authorList>
            <person name="Varghese N."/>
            <person name="Submissions Spin"/>
        </authorList>
    </citation>
    <scope>NUCLEOTIDE SEQUENCE [LARGE SCALE GENOMIC DNA]</scope>
    <source>
        <strain evidence="18">CCBAU 57015</strain>
    </source>
</reference>
<keyword evidence="9 12" id="KW-0521">NADP</keyword>
<dbReference type="NCBIfam" id="TIGR00326">
    <property type="entry name" value="eubact_ribD"/>
    <property type="match status" value="1"/>
</dbReference>
<dbReference type="GO" id="GO:0008703">
    <property type="term" value="F:5-amino-6-(5-phosphoribosylamino)uracil reductase activity"/>
    <property type="evidence" value="ECO:0007669"/>
    <property type="project" value="UniProtKB-EC"/>
</dbReference>
<feature type="binding site" evidence="14">
    <location>
        <position position="158"/>
    </location>
    <ligand>
        <name>NADP(+)</name>
        <dbReference type="ChEBI" id="CHEBI:58349"/>
    </ligand>
</feature>
<dbReference type="AlphaFoldDB" id="A0A1C3UIL0"/>
<evidence type="ECO:0000256" key="2">
    <source>
        <dbReference type="ARBA" id="ARBA00004882"/>
    </source>
</evidence>
<feature type="binding site" evidence="14">
    <location>
        <position position="200"/>
    </location>
    <ligand>
        <name>NADP(+)</name>
        <dbReference type="ChEBI" id="CHEBI:58349"/>
    </ligand>
</feature>
<dbReference type="InterPro" id="IPR016192">
    <property type="entry name" value="APOBEC/CMP_deaminase_Zn-bd"/>
</dbReference>
<dbReference type="EC" id="3.5.4.26" evidence="12"/>
<feature type="binding site" evidence="14">
    <location>
        <position position="211"/>
    </location>
    <ligand>
        <name>substrate</name>
    </ligand>
</feature>
<dbReference type="CDD" id="cd01284">
    <property type="entry name" value="Riboflavin_deaminase-reductase"/>
    <property type="match status" value="1"/>
</dbReference>
<evidence type="ECO:0000313" key="17">
    <source>
        <dbReference type="EMBL" id="SCB15301.1"/>
    </source>
</evidence>
<evidence type="ECO:0000256" key="14">
    <source>
        <dbReference type="PIRSR" id="PIRSR006769-2"/>
    </source>
</evidence>
<evidence type="ECO:0000256" key="5">
    <source>
        <dbReference type="ARBA" id="ARBA00007417"/>
    </source>
</evidence>
<dbReference type="EMBL" id="FMAC01000002">
    <property type="protein sequence ID" value="SCB15301.1"/>
    <property type="molecule type" value="Genomic_DNA"/>
</dbReference>
<keyword evidence="7 12" id="KW-0479">Metal-binding</keyword>
<dbReference type="InterPro" id="IPR016193">
    <property type="entry name" value="Cytidine_deaminase-like"/>
</dbReference>
<name>A0A1C3UIL0_9HYPH</name>
<comment type="function">
    <text evidence="1 12">Converts 2,5-diamino-6-(ribosylamino)-4(3h)-pyrimidinone 5'-phosphate into 5-amino-6-(ribosylamino)-2,4(1h,3h)-pyrimidinedione 5'-phosphate.</text>
</comment>
<comment type="pathway">
    <text evidence="2 12">Cofactor biosynthesis; riboflavin biosynthesis; 5-amino-6-(D-ribitylamino)uracil from GTP: step 2/4.</text>
</comment>
<dbReference type="SUPFAM" id="SSF53927">
    <property type="entry name" value="Cytidine deaminase-like"/>
    <property type="match status" value="1"/>
</dbReference>
<evidence type="ECO:0000256" key="15">
    <source>
        <dbReference type="PIRSR" id="PIRSR006769-3"/>
    </source>
</evidence>
<protein>
    <recommendedName>
        <fullName evidence="12">Riboflavin biosynthesis protein RibD</fullName>
    </recommendedName>
    <domain>
        <recommendedName>
            <fullName evidence="12">Diaminohydroxyphosphoribosylaminopyrimidine deaminase</fullName>
            <shortName evidence="12">DRAP deaminase</shortName>
            <ecNumber evidence="12">3.5.4.26</ecNumber>
        </recommendedName>
        <alternativeName>
            <fullName evidence="12">Riboflavin-specific deaminase</fullName>
        </alternativeName>
    </domain>
    <domain>
        <recommendedName>
            <fullName evidence="12">5-amino-6-(5-phosphoribosylamino)uracil reductase</fullName>
            <ecNumber evidence="12">1.1.1.193</ecNumber>
        </recommendedName>
        <alternativeName>
            <fullName evidence="12">HTP reductase</fullName>
        </alternativeName>
    </domain>
</protein>
<comment type="cofactor">
    <cofactor evidence="12 15">
        <name>Zn(2+)</name>
        <dbReference type="ChEBI" id="CHEBI:29105"/>
    </cofactor>
    <text evidence="12 15">Binds 1 zinc ion.</text>
</comment>
<proteinExistence type="inferred from homology"/>
<dbReference type="STRING" id="52131.GA0061100_102342"/>